<gene>
    <name evidence="2" type="ORF">EVAR_26553_1</name>
</gene>
<organism evidence="2 3">
    <name type="scientific">Eumeta variegata</name>
    <name type="common">Bagworm moth</name>
    <name type="synonym">Eumeta japonica</name>
    <dbReference type="NCBI Taxonomy" id="151549"/>
    <lineage>
        <taxon>Eukaryota</taxon>
        <taxon>Metazoa</taxon>
        <taxon>Ecdysozoa</taxon>
        <taxon>Arthropoda</taxon>
        <taxon>Hexapoda</taxon>
        <taxon>Insecta</taxon>
        <taxon>Pterygota</taxon>
        <taxon>Neoptera</taxon>
        <taxon>Endopterygota</taxon>
        <taxon>Lepidoptera</taxon>
        <taxon>Glossata</taxon>
        <taxon>Ditrysia</taxon>
        <taxon>Tineoidea</taxon>
        <taxon>Psychidae</taxon>
        <taxon>Oiketicinae</taxon>
        <taxon>Eumeta</taxon>
    </lineage>
</organism>
<dbReference type="OrthoDB" id="8775810at2759"/>
<evidence type="ECO:0000313" key="2">
    <source>
        <dbReference type="EMBL" id="GBP46108.1"/>
    </source>
</evidence>
<reference evidence="2 3" key="1">
    <citation type="journal article" date="2019" name="Commun. Biol.">
        <title>The bagworm genome reveals a unique fibroin gene that provides high tensile strength.</title>
        <authorList>
            <person name="Kono N."/>
            <person name="Nakamura H."/>
            <person name="Ohtoshi R."/>
            <person name="Tomita M."/>
            <person name="Numata K."/>
            <person name="Arakawa K."/>
        </authorList>
    </citation>
    <scope>NUCLEOTIDE SEQUENCE [LARGE SCALE GENOMIC DNA]</scope>
</reference>
<evidence type="ECO:0000256" key="1">
    <source>
        <dbReference type="SAM" id="MobiDB-lite"/>
    </source>
</evidence>
<dbReference type="AlphaFoldDB" id="A0A4C1W452"/>
<keyword evidence="3" id="KW-1185">Reference proteome</keyword>
<name>A0A4C1W452_EUMVA</name>
<accession>A0A4C1W452</accession>
<protein>
    <recommendedName>
        <fullName evidence="4">Reverse transcriptase domain-containing protein</fullName>
    </recommendedName>
</protein>
<proteinExistence type="predicted"/>
<dbReference type="EMBL" id="BGZK01000477">
    <property type="protein sequence ID" value="GBP46108.1"/>
    <property type="molecule type" value="Genomic_DNA"/>
</dbReference>
<dbReference type="Proteomes" id="UP000299102">
    <property type="component" value="Unassembled WGS sequence"/>
</dbReference>
<feature type="region of interest" description="Disordered" evidence="1">
    <location>
        <begin position="161"/>
        <end position="180"/>
    </location>
</feature>
<evidence type="ECO:0000313" key="3">
    <source>
        <dbReference type="Proteomes" id="UP000299102"/>
    </source>
</evidence>
<sequence length="180" mass="20306">MRLKGKAVVEPLNADPLILVSLALVRANENATVCVRQECVASPWLFKLFMDSCLYDFKEYECGIRIDELSVKCLLYADNQAILVPLACGLQEMGQILSTRNRRACLKRLLGVSEAREICKDRTIWKSIVSATLLGKRQSNRCDFIERRTGNRMLWKRRKRSMEAARGDGGAIEGVREGAP</sequence>
<comment type="caution">
    <text evidence="2">The sequence shown here is derived from an EMBL/GenBank/DDBJ whole genome shotgun (WGS) entry which is preliminary data.</text>
</comment>
<evidence type="ECO:0008006" key="4">
    <source>
        <dbReference type="Google" id="ProtNLM"/>
    </source>
</evidence>